<reference evidence="2" key="1">
    <citation type="journal article" date="2021" name="Mol. Ecol. Resour.">
        <title>Apolygus lucorum genome provides insights into omnivorousness and mesophyll feeding.</title>
        <authorList>
            <person name="Liu Y."/>
            <person name="Liu H."/>
            <person name="Wang H."/>
            <person name="Huang T."/>
            <person name="Liu B."/>
            <person name="Yang B."/>
            <person name="Yin L."/>
            <person name="Li B."/>
            <person name="Zhang Y."/>
            <person name="Zhang S."/>
            <person name="Jiang F."/>
            <person name="Zhang X."/>
            <person name="Ren Y."/>
            <person name="Wang B."/>
            <person name="Wang S."/>
            <person name="Lu Y."/>
            <person name="Wu K."/>
            <person name="Fan W."/>
            <person name="Wang G."/>
        </authorList>
    </citation>
    <scope>NUCLEOTIDE SEQUENCE</scope>
    <source>
        <strain evidence="2">12Hb</strain>
    </source>
</reference>
<accession>A0A8S9WQ30</accession>
<keyword evidence="3" id="KW-1185">Reference proteome</keyword>
<dbReference type="OrthoDB" id="8196641at2759"/>
<dbReference type="Proteomes" id="UP000466442">
    <property type="component" value="Linkage Group LG16"/>
</dbReference>
<evidence type="ECO:0000313" key="3">
    <source>
        <dbReference type="Proteomes" id="UP000466442"/>
    </source>
</evidence>
<organism evidence="2 3">
    <name type="scientific">Apolygus lucorum</name>
    <name type="common">Small green plant bug</name>
    <name type="synonym">Lygocoris lucorum</name>
    <dbReference type="NCBI Taxonomy" id="248454"/>
    <lineage>
        <taxon>Eukaryota</taxon>
        <taxon>Metazoa</taxon>
        <taxon>Ecdysozoa</taxon>
        <taxon>Arthropoda</taxon>
        <taxon>Hexapoda</taxon>
        <taxon>Insecta</taxon>
        <taxon>Pterygota</taxon>
        <taxon>Neoptera</taxon>
        <taxon>Paraneoptera</taxon>
        <taxon>Hemiptera</taxon>
        <taxon>Heteroptera</taxon>
        <taxon>Panheteroptera</taxon>
        <taxon>Cimicomorpha</taxon>
        <taxon>Miridae</taxon>
        <taxon>Mirini</taxon>
        <taxon>Apolygus</taxon>
    </lineage>
</organism>
<comment type="caution">
    <text evidence="2">The sequence shown here is derived from an EMBL/GenBank/DDBJ whole genome shotgun (WGS) entry which is preliminary data.</text>
</comment>
<proteinExistence type="predicted"/>
<keyword evidence="1" id="KW-0472">Membrane</keyword>
<keyword evidence="1" id="KW-0812">Transmembrane</keyword>
<gene>
    <name evidence="2" type="ORF">GE061_007658</name>
</gene>
<evidence type="ECO:0000256" key="1">
    <source>
        <dbReference type="SAM" id="Phobius"/>
    </source>
</evidence>
<protein>
    <submittedName>
        <fullName evidence="2">Uncharacterized protein</fullName>
    </submittedName>
</protein>
<evidence type="ECO:0000313" key="2">
    <source>
        <dbReference type="EMBL" id="KAF6197916.1"/>
    </source>
</evidence>
<dbReference type="AlphaFoldDB" id="A0A8S9WQ30"/>
<keyword evidence="1" id="KW-1133">Transmembrane helix</keyword>
<dbReference type="EMBL" id="WIXP02000016">
    <property type="protein sequence ID" value="KAF6197916.1"/>
    <property type="molecule type" value="Genomic_DNA"/>
</dbReference>
<feature type="transmembrane region" description="Helical" evidence="1">
    <location>
        <begin position="25"/>
        <end position="48"/>
    </location>
</feature>
<sequence>MTHPANTVIKNPTWWRRRTHLERSLLVMFIVSSVVALALFVSLAVLNLRNRESPILMNSEHNHSPILG</sequence>
<name>A0A8S9WQ30_APOLU</name>